<gene>
    <name evidence="1" type="ORF">MRATA1EN22A_LOCUS4975</name>
</gene>
<reference evidence="1" key="1">
    <citation type="submission" date="2023-05" db="EMBL/GenBank/DDBJ databases">
        <authorList>
            <consortium name="ELIXIR-Norway"/>
        </authorList>
    </citation>
    <scope>NUCLEOTIDE SEQUENCE</scope>
</reference>
<organism evidence="1 2">
    <name type="scientific">Rangifer tarandus platyrhynchus</name>
    <name type="common">Svalbard reindeer</name>
    <dbReference type="NCBI Taxonomy" id="3082113"/>
    <lineage>
        <taxon>Eukaryota</taxon>
        <taxon>Metazoa</taxon>
        <taxon>Chordata</taxon>
        <taxon>Craniata</taxon>
        <taxon>Vertebrata</taxon>
        <taxon>Euteleostomi</taxon>
        <taxon>Mammalia</taxon>
        <taxon>Eutheria</taxon>
        <taxon>Laurasiatheria</taxon>
        <taxon>Artiodactyla</taxon>
        <taxon>Ruminantia</taxon>
        <taxon>Pecora</taxon>
        <taxon>Cervidae</taxon>
        <taxon>Odocoileinae</taxon>
        <taxon>Rangifer</taxon>
    </lineage>
</organism>
<evidence type="ECO:0000313" key="1">
    <source>
        <dbReference type="EMBL" id="CAM9611673.1"/>
    </source>
</evidence>
<proteinExistence type="predicted"/>
<name>A0AC59YES4_RANTA</name>
<accession>A0AC59YES4</accession>
<protein>
    <submittedName>
        <fullName evidence="1">Uncharacterized protein</fullName>
    </submittedName>
</protein>
<dbReference type="EMBL" id="OX596097">
    <property type="protein sequence ID" value="CAM9611673.1"/>
    <property type="molecule type" value="Genomic_DNA"/>
</dbReference>
<sequence length="98" mass="10344">MLGGALRGALVSAAKRDDVCDPCPDLPSLRYGGIYRLTRRADVRRRHSGIGEALSEPPPVLDACPPDQEEGGEAGTTTDTIPSNSFILDVETGAHGQK</sequence>
<reference evidence="1" key="2">
    <citation type="submission" date="2025-03" db="EMBL/GenBank/DDBJ databases">
        <authorList>
            <consortium name="ELIXIR-Norway"/>
            <consortium name="Elixir Norway"/>
        </authorList>
    </citation>
    <scope>NUCLEOTIDE SEQUENCE</scope>
</reference>
<dbReference type="Proteomes" id="UP001162501">
    <property type="component" value="Chromosome 13"/>
</dbReference>
<evidence type="ECO:0000313" key="2">
    <source>
        <dbReference type="Proteomes" id="UP001162501"/>
    </source>
</evidence>